<dbReference type="SUPFAM" id="SSF56436">
    <property type="entry name" value="C-type lectin-like"/>
    <property type="match status" value="1"/>
</dbReference>
<dbReference type="Gene3D" id="3.10.100.10">
    <property type="entry name" value="Mannose-Binding Protein A, subunit A"/>
    <property type="match status" value="1"/>
</dbReference>
<dbReference type="Pfam" id="PF00059">
    <property type="entry name" value="Lectin_C"/>
    <property type="match status" value="1"/>
</dbReference>
<dbReference type="InterPro" id="IPR039689">
    <property type="entry name" value="CD72"/>
</dbReference>
<dbReference type="InterPro" id="IPR001304">
    <property type="entry name" value="C-type_lectin-like"/>
</dbReference>
<dbReference type="SMART" id="SM00034">
    <property type="entry name" value="CLECT"/>
    <property type="match status" value="1"/>
</dbReference>
<dbReference type="CDD" id="cd00037">
    <property type="entry name" value="CLECT"/>
    <property type="match status" value="1"/>
</dbReference>
<dbReference type="PANTHER" id="PTHR15028">
    <property type="entry name" value="CD72-RELATED"/>
    <property type="match status" value="1"/>
</dbReference>
<name>A0AAW0XJ29_CHEQU</name>
<dbReference type="GO" id="GO:0005886">
    <property type="term" value="C:plasma membrane"/>
    <property type="evidence" value="ECO:0007669"/>
    <property type="project" value="InterPro"/>
</dbReference>
<evidence type="ECO:0000313" key="4">
    <source>
        <dbReference type="Proteomes" id="UP001445076"/>
    </source>
</evidence>
<dbReference type="PANTHER" id="PTHR15028:SF6">
    <property type="entry name" value="B-CELL DIFFERENTIATION ANTIGEN CD72"/>
    <property type="match status" value="1"/>
</dbReference>
<sequence>MRAWLSVVLWAARAWLSMLLWAAVGGATGPRSNFLQRLDPVDYTATDYYISGGTGGSTPAVLEDLRRGQEGLNIKISDVTKALKEDELKLNNVFYKLGRHDTNLEEVGSDMERLSTETRRIEAKLNRHAFNVDFLRRRMEGLEQNSESGQTVEVQVAAVRAIVNRLDDRLTDALARLGLVENTTKTLEKRSAPYYEDFHDPFIMAAAVRPPTLTVYPSPKQESCRLDYEKVGLGCYWFGGDELTYPEAVAACVNHGGQLLTLPAPGTQLDLLIARLHQETVYWTSGTDTFSKGNWAFLMTAQPVMPLHWAQEEHASSSTQNNQHCASISSSGLSKRRCTHRLPYICHILQ</sequence>
<accession>A0AAW0XJ29</accession>
<feature type="domain" description="C-type lectin" evidence="2">
    <location>
        <begin position="231"/>
        <end position="347"/>
    </location>
</feature>
<organism evidence="3 4">
    <name type="scientific">Cherax quadricarinatus</name>
    <name type="common">Australian red claw crayfish</name>
    <dbReference type="NCBI Taxonomy" id="27406"/>
    <lineage>
        <taxon>Eukaryota</taxon>
        <taxon>Metazoa</taxon>
        <taxon>Ecdysozoa</taxon>
        <taxon>Arthropoda</taxon>
        <taxon>Crustacea</taxon>
        <taxon>Multicrustacea</taxon>
        <taxon>Malacostraca</taxon>
        <taxon>Eumalacostraca</taxon>
        <taxon>Eucarida</taxon>
        <taxon>Decapoda</taxon>
        <taxon>Pleocyemata</taxon>
        <taxon>Astacidea</taxon>
        <taxon>Parastacoidea</taxon>
        <taxon>Parastacidae</taxon>
        <taxon>Cherax</taxon>
    </lineage>
</organism>
<dbReference type="PROSITE" id="PS50041">
    <property type="entry name" value="C_TYPE_LECTIN_2"/>
    <property type="match status" value="1"/>
</dbReference>
<protein>
    <recommendedName>
        <fullName evidence="2">C-type lectin domain-containing protein</fullName>
    </recommendedName>
</protein>
<dbReference type="AlphaFoldDB" id="A0AAW0XJ29"/>
<dbReference type="Proteomes" id="UP001445076">
    <property type="component" value="Unassembled WGS sequence"/>
</dbReference>
<feature type="chain" id="PRO_5043519579" description="C-type lectin domain-containing protein" evidence="1">
    <location>
        <begin position="27"/>
        <end position="350"/>
    </location>
</feature>
<comment type="caution">
    <text evidence="3">The sequence shown here is derived from an EMBL/GenBank/DDBJ whole genome shotgun (WGS) entry which is preliminary data.</text>
</comment>
<evidence type="ECO:0000256" key="1">
    <source>
        <dbReference type="SAM" id="SignalP"/>
    </source>
</evidence>
<dbReference type="EMBL" id="JARKIK010000035">
    <property type="protein sequence ID" value="KAK8739998.1"/>
    <property type="molecule type" value="Genomic_DNA"/>
</dbReference>
<dbReference type="InterPro" id="IPR016187">
    <property type="entry name" value="CTDL_fold"/>
</dbReference>
<reference evidence="3 4" key="1">
    <citation type="journal article" date="2024" name="BMC Genomics">
        <title>Genome assembly of redclaw crayfish (Cherax quadricarinatus) provides insights into its immune adaptation and hypoxia tolerance.</title>
        <authorList>
            <person name="Liu Z."/>
            <person name="Zheng J."/>
            <person name="Li H."/>
            <person name="Fang K."/>
            <person name="Wang S."/>
            <person name="He J."/>
            <person name="Zhou D."/>
            <person name="Weng S."/>
            <person name="Chi M."/>
            <person name="Gu Z."/>
            <person name="He J."/>
            <person name="Li F."/>
            <person name="Wang M."/>
        </authorList>
    </citation>
    <scope>NUCLEOTIDE SEQUENCE [LARGE SCALE GENOMIC DNA]</scope>
    <source>
        <strain evidence="3">ZL_2023a</strain>
    </source>
</reference>
<dbReference type="GO" id="GO:0004888">
    <property type="term" value="F:transmembrane signaling receptor activity"/>
    <property type="evidence" value="ECO:0007669"/>
    <property type="project" value="InterPro"/>
</dbReference>
<feature type="signal peptide" evidence="1">
    <location>
        <begin position="1"/>
        <end position="26"/>
    </location>
</feature>
<gene>
    <name evidence="3" type="ORF">OTU49_003310</name>
</gene>
<evidence type="ECO:0000313" key="3">
    <source>
        <dbReference type="EMBL" id="KAK8739998.1"/>
    </source>
</evidence>
<keyword evidence="4" id="KW-1185">Reference proteome</keyword>
<evidence type="ECO:0000259" key="2">
    <source>
        <dbReference type="PROSITE" id="PS50041"/>
    </source>
</evidence>
<proteinExistence type="predicted"/>
<dbReference type="InterPro" id="IPR016186">
    <property type="entry name" value="C-type_lectin-like/link_sf"/>
</dbReference>
<keyword evidence="1" id="KW-0732">Signal</keyword>